<evidence type="ECO:0000313" key="1">
    <source>
        <dbReference type="EMBL" id="ODR04591.1"/>
    </source>
</evidence>
<comment type="caution">
    <text evidence="1">The sequence shown here is derived from an EMBL/GenBank/DDBJ whole genome shotgun (WGS) entry which is preliminary data.</text>
</comment>
<sequence>MRYFWLAIAADAVRGGSGAIGCRPAARAAATRRSRCMMLHGRLPAARAGDVLFASFVGFRQRAGLALDGRRDHRGGPVAAPW</sequence>
<reference evidence="2" key="1">
    <citation type="submission" date="2016-09" db="EMBL/GenBank/DDBJ databases">
        <authorList>
            <person name="Greninger A.L."/>
            <person name="Jerome K.R."/>
            <person name="Mcnair B."/>
            <person name="Wallis C."/>
            <person name="Fang F."/>
        </authorList>
    </citation>
    <scope>NUCLEOTIDE SEQUENCE [LARGE SCALE GENOMIC DNA]</scope>
    <source>
        <strain evidence="2">BC1_M4</strain>
    </source>
</reference>
<dbReference type="Proteomes" id="UP000094224">
    <property type="component" value="Unassembled WGS sequence"/>
</dbReference>
<accession>A0A1E3SR08</accession>
<keyword evidence="2" id="KW-1185">Reference proteome</keyword>
<evidence type="ECO:0000313" key="2">
    <source>
        <dbReference type="Proteomes" id="UP000094224"/>
    </source>
</evidence>
<protein>
    <submittedName>
        <fullName evidence="1">Uncharacterized protein</fullName>
    </submittedName>
</protein>
<dbReference type="EMBL" id="MIHC01000030">
    <property type="protein sequence ID" value="ODR04591.1"/>
    <property type="molecule type" value="Genomic_DNA"/>
</dbReference>
<proteinExistence type="predicted"/>
<dbReference type="AlphaFoldDB" id="A0A1E3SR08"/>
<gene>
    <name evidence="1" type="ORF">BHQ21_17195</name>
</gene>
<organism evidence="1 2">
    <name type="scientific">Mycobacterium sherrisii</name>
    <dbReference type="NCBI Taxonomy" id="243061"/>
    <lineage>
        <taxon>Bacteria</taxon>
        <taxon>Bacillati</taxon>
        <taxon>Actinomycetota</taxon>
        <taxon>Actinomycetes</taxon>
        <taxon>Mycobacteriales</taxon>
        <taxon>Mycobacteriaceae</taxon>
        <taxon>Mycobacterium</taxon>
        <taxon>Mycobacterium simiae complex</taxon>
    </lineage>
</organism>
<name>A0A1E3SR08_9MYCO</name>